<dbReference type="InterPro" id="IPR011009">
    <property type="entry name" value="Kinase-like_dom_sf"/>
</dbReference>
<dbReference type="EMBL" id="KK105178">
    <property type="protein sequence ID" value="KIY92941.1"/>
    <property type="molecule type" value="Genomic_DNA"/>
</dbReference>
<dbReference type="GO" id="GO:0005524">
    <property type="term" value="F:ATP binding"/>
    <property type="evidence" value="ECO:0007669"/>
    <property type="project" value="UniProtKB-KW"/>
</dbReference>
<feature type="cross-link" description="Glycyl lysine isopeptide (Lys-Gly) (interchain with G-Cter in SUMO2)" evidence="8">
    <location>
        <position position="106"/>
    </location>
</feature>
<sequence>MTRRPLILKGYMKAKMTERNFHQVRREIRLMQQIRYEGAVKIQGTFEDAGAIYIVQEVCAKGDLFKKLIRNGGMLDDKYVAAEVILPLLLTLEHLHSVKIYHRDIKPENIFFMKDGHMKLGDFGERAFSG</sequence>
<keyword evidence="11" id="KW-1185">Reference proteome</keyword>
<dbReference type="EC" id="2.7.11.1" evidence="10"/>
<dbReference type="STRING" id="145388.A0A0D2LT69"/>
<dbReference type="KEGG" id="mng:MNEG_15022"/>
<keyword evidence="1" id="KW-0723">Serine/threonine-protein kinase</keyword>
<dbReference type="PROSITE" id="PS50011">
    <property type="entry name" value="PROTEIN_KINASE_DOM"/>
    <property type="match status" value="1"/>
</dbReference>
<feature type="active site" description="Proton acceptor" evidence="6">
    <location>
        <position position="104"/>
    </location>
</feature>
<dbReference type="SMART" id="SM00220">
    <property type="entry name" value="S_TKc"/>
    <property type="match status" value="1"/>
</dbReference>
<evidence type="ECO:0000256" key="1">
    <source>
        <dbReference type="ARBA" id="ARBA00022527"/>
    </source>
</evidence>
<protein>
    <submittedName>
        <fullName evidence="10">Serine/threonine-protein kinase Nek1</fullName>
        <ecNumber evidence="10">2.7.11.1</ecNumber>
    </submittedName>
</protein>
<feature type="binding site" evidence="7">
    <location>
        <begin position="108"/>
        <end position="109"/>
    </location>
    <ligand>
        <name>ATP</name>
        <dbReference type="ChEBI" id="CHEBI:30616"/>
    </ligand>
</feature>
<dbReference type="InterPro" id="IPR000719">
    <property type="entry name" value="Prot_kinase_dom"/>
</dbReference>
<keyword evidence="3 7" id="KW-0547">Nucleotide-binding</keyword>
<dbReference type="Gene3D" id="1.10.510.10">
    <property type="entry name" value="Transferase(Phosphotransferase) domain 1"/>
    <property type="match status" value="1"/>
</dbReference>
<dbReference type="AlphaFoldDB" id="A0A0D2LT69"/>
<feature type="binding site" evidence="7">
    <location>
        <position position="9"/>
    </location>
    <ligand>
        <name>ATP</name>
        <dbReference type="ChEBI" id="CHEBI:30616"/>
    </ligand>
</feature>
<evidence type="ECO:0000256" key="3">
    <source>
        <dbReference type="ARBA" id="ARBA00022741"/>
    </source>
</evidence>
<evidence type="ECO:0000256" key="4">
    <source>
        <dbReference type="ARBA" id="ARBA00022777"/>
    </source>
</evidence>
<accession>A0A0D2LT69</accession>
<evidence type="ECO:0000259" key="9">
    <source>
        <dbReference type="PROSITE" id="PS50011"/>
    </source>
</evidence>
<feature type="binding site" evidence="7">
    <location>
        <position position="122"/>
    </location>
    <ligand>
        <name>ATP</name>
        <dbReference type="ChEBI" id="CHEBI:30616"/>
    </ligand>
</feature>
<dbReference type="InterPro" id="IPR008271">
    <property type="entry name" value="Ser/Thr_kinase_AS"/>
</dbReference>
<dbReference type="PANTHER" id="PTHR24350">
    <property type="entry name" value="SERINE/THREONINE-PROTEIN KINASE IAL-RELATED"/>
    <property type="match status" value="1"/>
</dbReference>
<name>A0A0D2LT69_9CHLO</name>
<keyword evidence="5 7" id="KW-0067">ATP-binding</keyword>
<proteinExistence type="predicted"/>
<dbReference type="OrthoDB" id="377346at2759"/>
<evidence type="ECO:0000256" key="8">
    <source>
        <dbReference type="PIRSR" id="PIRSR630616-3"/>
    </source>
</evidence>
<organism evidence="10 11">
    <name type="scientific">Monoraphidium neglectum</name>
    <dbReference type="NCBI Taxonomy" id="145388"/>
    <lineage>
        <taxon>Eukaryota</taxon>
        <taxon>Viridiplantae</taxon>
        <taxon>Chlorophyta</taxon>
        <taxon>core chlorophytes</taxon>
        <taxon>Chlorophyceae</taxon>
        <taxon>CS clade</taxon>
        <taxon>Sphaeropleales</taxon>
        <taxon>Selenastraceae</taxon>
        <taxon>Monoraphidium</taxon>
    </lineage>
</organism>
<reference evidence="10 11" key="1">
    <citation type="journal article" date="2013" name="BMC Genomics">
        <title>Reconstruction of the lipid metabolism for the microalga Monoraphidium neglectum from its genome sequence reveals characteristics suitable for biofuel production.</title>
        <authorList>
            <person name="Bogen C."/>
            <person name="Al-Dilaimi A."/>
            <person name="Albersmeier A."/>
            <person name="Wichmann J."/>
            <person name="Grundmann M."/>
            <person name="Rupp O."/>
            <person name="Lauersen K.J."/>
            <person name="Blifernez-Klassen O."/>
            <person name="Kalinowski J."/>
            <person name="Goesmann A."/>
            <person name="Mussgnug J.H."/>
            <person name="Kruse O."/>
        </authorList>
    </citation>
    <scope>NUCLEOTIDE SEQUENCE [LARGE SCALE GENOMIC DNA]</scope>
    <source>
        <strain evidence="10 11">SAG 48.87</strain>
    </source>
</reference>
<evidence type="ECO:0000256" key="5">
    <source>
        <dbReference type="ARBA" id="ARBA00022840"/>
    </source>
</evidence>
<dbReference type="Proteomes" id="UP000054498">
    <property type="component" value="Unassembled WGS sequence"/>
</dbReference>
<evidence type="ECO:0000256" key="7">
    <source>
        <dbReference type="PIRSR" id="PIRSR630616-2"/>
    </source>
</evidence>
<dbReference type="GO" id="GO:0004674">
    <property type="term" value="F:protein serine/threonine kinase activity"/>
    <property type="evidence" value="ECO:0007669"/>
    <property type="project" value="UniProtKB-KW"/>
</dbReference>
<evidence type="ECO:0000313" key="11">
    <source>
        <dbReference type="Proteomes" id="UP000054498"/>
    </source>
</evidence>
<dbReference type="SUPFAM" id="SSF56112">
    <property type="entry name" value="Protein kinase-like (PK-like)"/>
    <property type="match status" value="1"/>
</dbReference>
<keyword evidence="4 10" id="KW-0418">Kinase</keyword>
<dbReference type="InterPro" id="IPR030616">
    <property type="entry name" value="Aur-like"/>
</dbReference>
<keyword evidence="2 10" id="KW-0808">Transferase</keyword>
<gene>
    <name evidence="10" type="ORF">MNEG_15022</name>
</gene>
<dbReference type="GeneID" id="25732642"/>
<evidence type="ECO:0000313" key="10">
    <source>
        <dbReference type="EMBL" id="KIY92941.1"/>
    </source>
</evidence>
<feature type="domain" description="Protein kinase" evidence="9">
    <location>
        <begin position="1"/>
        <end position="130"/>
    </location>
</feature>
<evidence type="ECO:0000256" key="2">
    <source>
        <dbReference type="ARBA" id="ARBA00022679"/>
    </source>
</evidence>
<dbReference type="Pfam" id="PF00069">
    <property type="entry name" value="Pkinase"/>
    <property type="match status" value="1"/>
</dbReference>
<dbReference type="PROSITE" id="PS00108">
    <property type="entry name" value="PROTEIN_KINASE_ST"/>
    <property type="match status" value="1"/>
</dbReference>
<evidence type="ECO:0000256" key="6">
    <source>
        <dbReference type="PIRSR" id="PIRSR630616-1"/>
    </source>
</evidence>
<dbReference type="RefSeq" id="XP_013891961.1">
    <property type="nucleotide sequence ID" value="XM_014036507.1"/>
</dbReference>